<feature type="compositionally biased region" description="Polar residues" evidence="1">
    <location>
        <begin position="349"/>
        <end position="367"/>
    </location>
</feature>
<name>A0A2C6KSW4_9APIC</name>
<proteinExistence type="predicted"/>
<dbReference type="AlphaFoldDB" id="A0A2C6KSW4"/>
<evidence type="ECO:0000256" key="2">
    <source>
        <dbReference type="SAM" id="Phobius"/>
    </source>
</evidence>
<accession>A0A2C6KSW4</accession>
<comment type="caution">
    <text evidence="3">The sequence shown here is derived from an EMBL/GenBank/DDBJ whole genome shotgun (WGS) entry which is preliminary data.</text>
</comment>
<feature type="region of interest" description="Disordered" evidence="1">
    <location>
        <begin position="44"/>
        <end position="116"/>
    </location>
</feature>
<keyword evidence="2" id="KW-0812">Transmembrane</keyword>
<dbReference type="EMBL" id="MIGC01002746">
    <property type="protein sequence ID" value="PHJ20467.1"/>
    <property type="molecule type" value="Genomic_DNA"/>
</dbReference>
<feature type="transmembrane region" description="Helical" evidence="2">
    <location>
        <begin position="12"/>
        <end position="35"/>
    </location>
</feature>
<organism evidence="3 4">
    <name type="scientific">Cystoisospora suis</name>
    <dbReference type="NCBI Taxonomy" id="483139"/>
    <lineage>
        <taxon>Eukaryota</taxon>
        <taxon>Sar</taxon>
        <taxon>Alveolata</taxon>
        <taxon>Apicomplexa</taxon>
        <taxon>Conoidasida</taxon>
        <taxon>Coccidia</taxon>
        <taxon>Eucoccidiorida</taxon>
        <taxon>Eimeriorina</taxon>
        <taxon>Sarcocystidae</taxon>
        <taxon>Cystoisospora</taxon>
    </lineage>
</organism>
<evidence type="ECO:0008006" key="5">
    <source>
        <dbReference type="Google" id="ProtNLM"/>
    </source>
</evidence>
<evidence type="ECO:0000313" key="3">
    <source>
        <dbReference type="EMBL" id="PHJ20467.1"/>
    </source>
</evidence>
<dbReference type="VEuPathDB" id="ToxoDB:CSUI_005695"/>
<protein>
    <recommendedName>
        <fullName evidence="5">Transmembrane protein</fullName>
    </recommendedName>
</protein>
<reference evidence="3 4" key="1">
    <citation type="journal article" date="2017" name="Int. J. Parasitol.">
        <title>The genome of the protozoan parasite Cystoisospora suis and a reverse vaccinology approach to identify vaccine candidates.</title>
        <authorList>
            <person name="Palmieri N."/>
            <person name="Shrestha A."/>
            <person name="Ruttkowski B."/>
            <person name="Beck T."/>
            <person name="Vogl C."/>
            <person name="Tomley F."/>
            <person name="Blake D.P."/>
            <person name="Joachim A."/>
        </authorList>
    </citation>
    <scope>NUCLEOTIDE SEQUENCE [LARGE SCALE GENOMIC DNA]</scope>
    <source>
        <strain evidence="3 4">Wien I</strain>
    </source>
</reference>
<dbReference type="RefSeq" id="XP_067922155.1">
    <property type="nucleotide sequence ID" value="XM_068065865.1"/>
</dbReference>
<sequence>MPKGTALLVSGRWPAAVSVLVCYTGTCVTFVYSMAEAPYVPNPAEPEVQEKGEPRSGGVLTVLEPPDRGEGVETEFSPPGAREAEGAQRMHPPQTDGGREHGSVKEDASGGPATRVSWKPVKAGEGILLAFRTALAGAVAVVFALIGRESLQHSQRRYSRVDIRGARQHMAVENVATTVVAITLLLHARYLFNFVRDHRQVVSAPAPLVALQKTTGPAAADAGVGEKIADQADTDEGRDVSSLPRSSPRPTKKYGLARKIVGYDLVRHTAVAAAAWLVGTAVGKVNYGEETWRNFRITSAARYAGLTMKGLAMLIAAVTGLRAFWRGAKATFRTAKGIVKRKQGKKIAENNSLRDSQGGASATSGSVSKARDSY</sequence>
<feature type="transmembrane region" description="Helical" evidence="2">
    <location>
        <begin position="303"/>
        <end position="325"/>
    </location>
</feature>
<gene>
    <name evidence="3" type="ORF">CSUI_005695</name>
</gene>
<evidence type="ECO:0000313" key="4">
    <source>
        <dbReference type="Proteomes" id="UP000221165"/>
    </source>
</evidence>
<keyword evidence="4" id="KW-1185">Reference proteome</keyword>
<dbReference type="GeneID" id="94429076"/>
<dbReference type="Proteomes" id="UP000221165">
    <property type="component" value="Unassembled WGS sequence"/>
</dbReference>
<keyword evidence="2" id="KW-1133">Transmembrane helix</keyword>
<keyword evidence="2" id="KW-0472">Membrane</keyword>
<feature type="transmembrane region" description="Helical" evidence="2">
    <location>
        <begin position="127"/>
        <end position="147"/>
    </location>
</feature>
<feature type="region of interest" description="Disordered" evidence="1">
    <location>
        <begin position="231"/>
        <end position="251"/>
    </location>
</feature>
<feature type="region of interest" description="Disordered" evidence="1">
    <location>
        <begin position="343"/>
        <end position="374"/>
    </location>
</feature>
<evidence type="ECO:0000256" key="1">
    <source>
        <dbReference type="SAM" id="MobiDB-lite"/>
    </source>
</evidence>
<feature type="compositionally biased region" description="Basic and acidic residues" evidence="1">
    <location>
        <begin position="97"/>
        <end position="108"/>
    </location>
</feature>